<dbReference type="CDD" id="cd06550">
    <property type="entry name" value="TM_ABC_iron-siderophores_like"/>
    <property type="match status" value="1"/>
</dbReference>
<feature type="transmembrane region" description="Helical" evidence="8">
    <location>
        <begin position="318"/>
        <end position="337"/>
    </location>
</feature>
<dbReference type="SUPFAM" id="SSF81345">
    <property type="entry name" value="ABC transporter involved in vitamin B12 uptake, BtuC"/>
    <property type="match status" value="1"/>
</dbReference>
<sequence length="348" mass="36813">MERGVYIIFERKVFLIVVLALLAVVSVPVTVAFGTVYKPWEVLAGVLLGSSDVFQALVLRFRRALVALLVGALLGGAGVLTQASFRNQLASPFTLGISSASALGVAVALVLGVGGRGSSWFVSFSSPFVLALFAFAFSIVQTLLVLLLAWRAGLDPRALVLASISLNFMYQAVLYLVQYLVLNEVQLATVVFWTFGDLGRTGWQELGVLLFGTPVFALAYLVLHRDLDLLVLGDDVAKTSGINPRRARLIAVMVAALGAALATSFVGILAFLCLLSPHVARLLIGGRHKYMVSGSMLIGALILVWADAVSRTVLSPVVLPVGITLSLTGAPLLIYLLTRGGGVGGYKG</sequence>
<feature type="transmembrane region" description="Helical" evidence="8">
    <location>
        <begin position="66"/>
        <end position="85"/>
    </location>
</feature>
<evidence type="ECO:0000256" key="4">
    <source>
        <dbReference type="ARBA" id="ARBA00022475"/>
    </source>
</evidence>
<feature type="transmembrane region" description="Helical" evidence="8">
    <location>
        <begin position="249"/>
        <end position="276"/>
    </location>
</feature>
<gene>
    <name evidence="9" type="ORF">ENN26_05180</name>
</gene>
<organism evidence="9">
    <name type="scientific">Thermofilum adornatum</name>
    <dbReference type="NCBI Taxonomy" id="1365176"/>
    <lineage>
        <taxon>Archaea</taxon>
        <taxon>Thermoproteota</taxon>
        <taxon>Thermoprotei</taxon>
        <taxon>Thermofilales</taxon>
        <taxon>Thermofilaceae</taxon>
        <taxon>Thermofilum</taxon>
    </lineage>
</organism>
<reference evidence="9" key="1">
    <citation type="journal article" date="2020" name="mSystems">
        <title>Genome- and Community-Level Interaction Insights into Carbon Utilization and Element Cycling Functions of Hydrothermarchaeota in Hydrothermal Sediment.</title>
        <authorList>
            <person name="Zhou Z."/>
            <person name="Liu Y."/>
            <person name="Xu W."/>
            <person name="Pan J."/>
            <person name="Luo Z.H."/>
            <person name="Li M."/>
        </authorList>
    </citation>
    <scope>NUCLEOTIDE SEQUENCE [LARGE SCALE GENOMIC DNA]</scope>
    <source>
        <strain evidence="9">SpSt-116</strain>
    </source>
</reference>
<keyword evidence="4" id="KW-1003">Cell membrane</keyword>
<dbReference type="AlphaFoldDB" id="A0A7C1CFR0"/>
<keyword evidence="3" id="KW-0813">Transport</keyword>
<evidence type="ECO:0000313" key="9">
    <source>
        <dbReference type="EMBL" id="HDP15154.1"/>
    </source>
</evidence>
<keyword evidence="5 8" id="KW-0812">Transmembrane</keyword>
<dbReference type="GO" id="GO:0033214">
    <property type="term" value="P:siderophore-iron import into cell"/>
    <property type="evidence" value="ECO:0007669"/>
    <property type="project" value="TreeGrafter"/>
</dbReference>
<evidence type="ECO:0000256" key="5">
    <source>
        <dbReference type="ARBA" id="ARBA00022692"/>
    </source>
</evidence>
<dbReference type="Pfam" id="PF01032">
    <property type="entry name" value="FecCD"/>
    <property type="match status" value="1"/>
</dbReference>
<evidence type="ECO:0000256" key="2">
    <source>
        <dbReference type="ARBA" id="ARBA00007935"/>
    </source>
</evidence>
<comment type="subcellular location">
    <subcellularLocation>
        <location evidence="1">Cell membrane</location>
        <topology evidence="1">Multi-pass membrane protein</topology>
    </subcellularLocation>
</comment>
<evidence type="ECO:0000256" key="6">
    <source>
        <dbReference type="ARBA" id="ARBA00022989"/>
    </source>
</evidence>
<dbReference type="InterPro" id="IPR000522">
    <property type="entry name" value="ABC_transptr_permease_BtuC"/>
</dbReference>
<dbReference type="PANTHER" id="PTHR30472:SF25">
    <property type="entry name" value="ABC TRANSPORTER PERMEASE PROTEIN MJ0876-RELATED"/>
    <property type="match status" value="1"/>
</dbReference>
<dbReference type="Gene3D" id="1.10.3470.10">
    <property type="entry name" value="ABC transporter involved in vitamin B12 uptake, BtuC"/>
    <property type="match status" value="1"/>
</dbReference>
<feature type="transmembrane region" description="Helical" evidence="8">
    <location>
        <begin position="206"/>
        <end position="223"/>
    </location>
</feature>
<dbReference type="GO" id="GO:0005886">
    <property type="term" value="C:plasma membrane"/>
    <property type="evidence" value="ECO:0007669"/>
    <property type="project" value="UniProtKB-SubCell"/>
</dbReference>
<feature type="transmembrane region" description="Helical" evidence="8">
    <location>
        <begin position="12"/>
        <end position="36"/>
    </location>
</feature>
<proteinExistence type="inferred from homology"/>
<evidence type="ECO:0000256" key="8">
    <source>
        <dbReference type="SAM" id="Phobius"/>
    </source>
</evidence>
<feature type="transmembrane region" description="Helical" evidence="8">
    <location>
        <begin position="97"/>
        <end position="115"/>
    </location>
</feature>
<dbReference type="InterPro" id="IPR037294">
    <property type="entry name" value="ABC_BtuC-like"/>
</dbReference>
<keyword evidence="6 8" id="KW-1133">Transmembrane helix</keyword>
<comment type="caution">
    <text evidence="9">The sequence shown here is derived from an EMBL/GenBank/DDBJ whole genome shotgun (WGS) entry which is preliminary data.</text>
</comment>
<dbReference type="PANTHER" id="PTHR30472">
    <property type="entry name" value="FERRIC ENTEROBACTIN TRANSPORT SYSTEM PERMEASE PROTEIN"/>
    <property type="match status" value="1"/>
</dbReference>
<feature type="transmembrane region" description="Helical" evidence="8">
    <location>
        <begin position="127"/>
        <end position="152"/>
    </location>
</feature>
<dbReference type="EMBL" id="DSAY01000096">
    <property type="protein sequence ID" value="HDP15154.1"/>
    <property type="molecule type" value="Genomic_DNA"/>
</dbReference>
<name>A0A7C1CFR0_9CREN</name>
<dbReference type="GO" id="GO:0022857">
    <property type="term" value="F:transmembrane transporter activity"/>
    <property type="evidence" value="ECO:0007669"/>
    <property type="project" value="InterPro"/>
</dbReference>
<evidence type="ECO:0000256" key="7">
    <source>
        <dbReference type="ARBA" id="ARBA00023136"/>
    </source>
</evidence>
<protein>
    <submittedName>
        <fullName evidence="9">Iron ABC transporter permease</fullName>
    </submittedName>
</protein>
<evidence type="ECO:0000256" key="1">
    <source>
        <dbReference type="ARBA" id="ARBA00004651"/>
    </source>
</evidence>
<keyword evidence="7 8" id="KW-0472">Membrane</keyword>
<evidence type="ECO:0000256" key="3">
    <source>
        <dbReference type="ARBA" id="ARBA00022448"/>
    </source>
</evidence>
<feature type="transmembrane region" description="Helical" evidence="8">
    <location>
        <begin position="288"/>
        <end position="306"/>
    </location>
</feature>
<accession>A0A7C1CFR0</accession>
<comment type="similarity">
    <text evidence="2">Belongs to the binding-protein-dependent transport system permease family. FecCD subfamily.</text>
</comment>